<accession>A0A918AUT7</accession>
<dbReference type="EMBL" id="BMRG01000014">
    <property type="protein sequence ID" value="GGP73921.1"/>
    <property type="molecule type" value="Genomic_DNA"/>
</dbReference>
<name>A0A918AUT7_9PSEU</name>
<reference evidence="1" key="2">
    <citation type="submission" date="2020-09" db="EMBL/GenBank/DDBJ databases">
        <authorList>
            <person name="Sun Q."/>
            <person name="Ohkuma M."/>
        </authorList>
    </citation>
    <scope>NUCLEOTIDE SEQUENCE</scope>
    <source>
        <strain evidence="1">JCM 3313</strain>
    </source>
</reference>
<keyword evidence="2" id="KW-1185">Reference proteome</keyword>
<evidence type="ECO:0000313" key="2">
    <source>
        <dbReference type="Proteomes" id="UP000639606"/>
    </source>
</evidence>
<reference evidence="1" key="1">
    <citation type="journal article" date="2014" name="Int. J. Syst. Evol. Microbiol.">
        <title>Complete genome sequence of Corynebacterium casei LMG S-19264T (=DSM 44701T), isolated from a smear-ripened cheese.</title>
        <authorList>
            <consortium name="US DOE Joint Genome Institute (JGI-PGF)"/>
            <person name="Walter F."/>
            <person name="Albersmeier A."/>
            <person name="Kalinowski J."/>
            <person name="Ruckert C."/>
        </authorList>
    </citation>
    <scope>NUCLEOTIDE SEQUENCE</scope>
    <source>
        <strain evidence="1">JCM 3313</strain>
    </source>
</reference>
<sequence>MRVLAVDGFALRRGRRYATALIDAVTHRRVVVPPDGKAATPAAWLGGDPGVGMVCRNTLCHLRRGHPPGRSGRGPDR</sequence>
<dbReference type="AlphaFoldDB" id="A0A918AUT7"/>
<comment type="caution">
    <text evidence="1">The sequence shown here is derived from an EMBL/GenBank/DDBJ whole genome shotgun (WGS) entry which is preliminary data.</text>
</comment>
<protein>
    <recommendedName>
        <fullName evidence="3">Transposase</fullName>
    </recommendedName>
</protein>
<evidence type="ECO:0008006" key="3">
    <source>
        <dbReference type="Google" id="ProtNLM"/>
    </source>
</evidence>
<organism evidence="1 2">
    <name type="scientific">Saccharothrix coeruleofusca</name>
    <dbReference type="NCBI Taxonomy" id="33919"/>
    <lineage>
        <taxon>Bacteria</taxon>
        <taxon>Bacillati</taxon>
        <taxon>Actinomycetota</taxon>
        <taxon>Actinomycetes</taxon>
        <taxon>Pseudonocardiales</taxon>
        <taxon>Pseudonocardiaceae</taxon>
        <taxon>Saccharothrix</taxon>
    </lineage>
</organism>
<gene>
    <name evidence="1" type="ORF">GCM10010185_54270</name>
</gene>
<dbReference type="Proteomes" id="UP000639606">
    <property type="component" value="Unassembled WGS sequence"/>
</dbReference>
<proteinExistence type="predicted"/>
<evidence type="ECO:0000313" key="1">
    <source>
        <dbReference type="EMBL" id="GGP73921.1"/>
    </source>
</evidence>